<evidence type="ECO:0000313" key="2">
    <source>
        <dbReference type="EMBL" id="AZS07460.1"/>
    </source>
</evidence>
<dbReference type="Proteomes" id="UP000287876">
    <property type="component" value="Segment"/>
</dbReference>
<proteinExistence type="predicted"/>
<accession>A0A3S9UAX8</accession>
<evidence type="ECO:0000313" key="3">
    <source>
        <dbReference type="Proteomes" id="UP000287876"/>
    </source>
</evidence>
<sequence length="105" mass="12471">MTYGNYNNLNLTEVVEVSTYRECYDWRVLGVWWHEETNSYRVSTDAGCSCNSPWEYRKSLEDYGPPLTYVEARTKIQKEHFDPDCFSGKLDAIEKLVQFERNRQV</sequence>
<dbReference type="EMBL" id="MK279849">
    <property type="protein sequence ID" value="AZS07460.1"/>
    <property type="molecule type" value="Genomic_DNA"/>
</dbReference>
<organism evidence="2 3">
    <name type="scientific">Mycobacterium phage Duke13</name>
    <dbReference type="NCBI Taxonomy" id="2499038"/>
    <lineage>
        <taxon>Viruses</taxon>
        <taxon>Duplodnaviria</taxon>
        <taxon>Heunggongvirae</taxon>
        <taxon>Uroviricota</taxon>
        <taxon>Caudoviricetes</taxon>
        <taxon>Omegavirus</taxon>
        <taxon>Omegavirus baka</taxon>
    </lineage>
</organism>
<reference evidence="2 3" key="1">
    <citation type="submission" date="2018-12" db="EMBL/GenBank/DDBJ databases">
        <authorList>
            <person name="Betsko A.J."/>
            <person name="Stoner T.H."/>
            <person name="Garlena R.A."/>
            <person name="Russell D.A."/>
            <person name="Pope W.H."/>
            <person name="Jacobs-Sera D."/>
            <person name="Hatfull G.F."/>
        </authorList>
    </citation>
    <scope>NUCLEOTIDE SEQUENCE [LARGE SCALE GENOMIC DNA]</scope>
</reference>
<gene>
    <name evidence="2" type="primary">121</name>
    <name evidence="2" type="ORF">PBI_DUKE13_121</name>
</gene>
<name>A0A3S9UAX8_9CAUD</name>
<dbReference type="Pfam" id="PF24459">
    <property type="entry name" value="DUF7574"/>
    <property type="match status" value="1"/>
</dbReference>
<dbReference type="InterPro" id="IPR055996">
    <property type="entry name" value="DUF7574"/>
</dbReference>
<evidence type="ECO:0000259" key="1">
    <source>
        <dbReference type="Pfam" id="PF24459"/>
    </source>
</evidence>
<feature type="domain" description="DUF7574" evidence="1">
    <location>
        <begin position="2"/>
        <end position="103"/>
    </location>
</feature>
<protein>
    <recommendedName>
        <fullName evidence="1">DUF7574 domain-containing protein</fullName>
    </recommendedName>
</protein>